<keyword evidence="4" id="KW-1185">Reference proteome</keyword>
<reference evidence="2" key="2">
    <citation type="submission" date="2023-06" db="EMBL/GenBank/DDBJ databases">
        <authorList>
            <consortium name="Lawrence Berkeley National Laboratory"/>
            <person name="Haridas S."/>
            <person name="Hensen N."/>
            <person name="Bonometti L."/>
            <person name="Westerberg I."/>
            <person name="Brannstrom I.O."/>
            <person name="Guillou S."/>
            <person name="Cros-Aarteil S."/>
            <person name="Calhoun S."/>
            <person name="Kuo A."/>
            <person name="Mondo S."/>
            <person name="Pangilinan J."/>
            <person name="Riley R."/>
            <person name="Labutti K."/>
            <person name="Andreopoulos B."/>
            <person name="Lipzen A."/>
            <person name="Chen C."/>
            <person name="Yanf M."/>
            <person name="Daum C."/>
            <person name="Ng V."/>
            <person name="Clum A."/>
            <person name="Steindorff A."/>
            <person name="Ohm R."/>
            <person name="Martin F."/>
            <person name="Silar P."/>
            <person name="Natvig D."/>
            <person name="Lalanne C."/>
            <person name="Gautier V."/>
            <person name="Ament-Velasquez S.L."/>
            <person name="Kruys A."/>
            <person name="Hutchinson M.I."/>
            <person name="Powell A.J."/>
            <person name="Barry K."/>
            <person name="Miller A.N."/>
            <person name="Grigoriev I.V."/>
            <person name="Debuchy R."/>
            <person name="Gladieux P."/>
            <person name="Thoren M.H."/>
            <person name="Johannesson H."/>
        </authorList>
    </citation>
    <scope>NUCLEOTIDE SEQUENCE</scope>
    <source>
        <strain evidence="2">CBS 955.72</strain>
    </source>
</reference>
<gene>
    <name evidence="3" type="ORF">B0T25DRAFT_355169</name>
    <name evidence="2" type="ORF">B0T25DRAFT_72041</name>
</gene>
<evidence type="ECO:0000313" key="4">
    <source>
        <dbReference type="Proteomes" id="UP001275084"/>
    </source>
</evidence>
<feature type="compositionally biased region" description="Low complexity" evidence="1">
    <location>
        <begin position="88"/>
        <end position="104"/>
    </location>
</feature>
<proteinExistence type="predicted"/>
<feature type="region of interest" description="Disordered" evidence="1">
    <location>
        <begin position="199"/>
        <end position="220"/>
    </location>
</feature>
<name>A0AAJ0M7I1_9PEZI</name>
<sequence>MTDSVESSESYTKKCTNLRMTPRSPSFNHDGGLAGSGCCFDSEGGSTPAMPSFMIPQGRDVPGWKQQCSTRQFFLSSQRDVTASRLGLTSWTPSTGGSPSTGLLEYPSTATTGTSGLNFGEQAPAFLASSRMKYGVLVQTGFNTSSSNNNRLQVTCLKQFGWDGRGPENGSLGTHLRSCRNRQHLGSLRRTYHMANMTTAPSRSRLSDQGPNEMTQNWPV</sequence>
<reference evidence="2" key="1">
    <citation type="journal article" date="2023" name="Mol. Phylogenet. Evol.">
        <title>Genome-scale phylogeny and comparative genomics of the fungal order Sordariales.</title>
        <authorList>
            <person name="Hensen N."/>
            <person name="Bonometti L."/>
            <person name="Westerberg I."/>
            <person name="Brannstrom I.O."/>
            <person name="Guillou S."/>
            <person name="Cros-Aarteil S."/>
            <person name="Calhoun S."/>
            <person name="Haridas S."/>
            <person name="Kuo A."/>
            <person name="Mondo S."/>
            <person name="Pangilinan J."/>
            <person name="Riley R."/>
            <person name="LaButti K."/>
            <person name="Andreopoulos B."/>
            <person name="Lipzen A."/>
            <person name="Chen C."/>
            <person name="Yan M."/>
            <person name="Daum C."/>
            <person name="Ng V."/>
            <person name="Clum A."/>
            <person name="Steindorff A."/>
            <person name="Ohm R.A."/>
            <person name="Martin F."/>
            <person name="Silar P."/>
            <person name="Natvig D.O."/>
            <person name="Lalanne C."/>
            <person name="Gautier V."/>
            <person name="Ament-Velasquez S.L."/>
            <person name="Kruys A."/>
            <person name="Hutchinson M.I."/>
            <person name="Powell A.J."/>
            <person name="Barry K."/>
            <person name="Miller A.N."/>
            <person name="Grigoriev I.V."/>
            <person name="Debuchy R."/>
            <person name="Gladieux P."/>
            <person name="Hiltunen Thoren M."/>
            <person name="Johannesson H."/>
        </authorList>
    </citation>
    <scope>NUCLEOTIDE SEQUENCE</scope>
    <source>
        <strain evidence="2">CBS 955.72</strain>
    </source>
</reference>
<dbReference type="EMBL" id="JAUIQD010000008">
    <property type="protein sequence ID" value="KAK3341877.1"/>
    <property type="molecule type" value="Genomic_DNA"/>
</dbReference>
<evidence type="ECO:0000313" key="3">
    <source>
        <dbReference type="EMBL" id="KAK3341877.1"/>
    </source>
</evidence>
<accession>A0AAJ0M7I1</accession>
<comment type="caution">
    <text evidence="2">The sequence shown here is derived from an EMBL/GenBank/DDBJ whole genome shotgun (WGS) entry which is preliminary data.</text>
</comment>
<evidence type="ECO:0000256" key="1">
    <source>
        <dbReference type="SAM" id="MobiDB-lite"/>
    </source>
</evidence>
<dbReference type="AlphaFoldDB" id="A0AAJ0M7I1"/>
<feature type="region of interest" description="Disordered" evidence="1">
    <location>
        <begin position="88"/>
        <end position="117"/>
    </location>
</feature>
<organism evidence="2 4">
    <name type="scientific">Lasiosphaeria hispida</name>
    <dbReference type="NCBI Taxonomy" id="260671"/>
    <lineage>
        <taxon>Eukaryota</taxon>
        <taxon>Fungi</taxon>
        <taxon>Dikarya</taxon>
        <taxon>Ascomycota</taxon>
        <taxon>Pezizomycotina</taxon>
        <taxon>Sordariomycetes</taxon>
        <taxon>Sordariomycetidae</taxon>
        <taxon>Sordariales</taxon>
        <taxon>Lasiosphaeriaceae</taxon>
        <taxon>Lasiosphaeria</taxon>
    </lineage>
</organism>
<evidence type="ECO:0000313" key="2">
    <source>
        <dbReference type="EMBL" id="KAK3338640.1"/>
    </source>
</evidence>
<dbReference type="Proteomes" id="UP001275084">
    <property type="component" value="Unassembled WGS sequence"/>
</dbReference>
<feature type="compositionally biased region" description="Polar residues" evidence="1">
    <location>
        <begin position="108"/>
        <end position="117"/>
    </location>
</feature>
<dbReference type="EMBL" id="JAUIQD010000013">
    <property type="protein sequence ID" value="KAK3338640.1"/>
    <property type="molecule type" value="Genomic_DNA"/>
</dbReference>
<protein>
    <submittedName>
        <fullName evidence="2">Uncharacterized protein</fullName>
    </submittedName>
</protein>